<dbReference type="GO" id="GO:0070139">
    <property type="term" value="F:SUMO-specific endopeptidase activity"/>
    <property type="evidence" value="ECO:0007669"/>
    <property type="project" value="TreeGrafter"/>
</dbReference>
<evidence type="ECO:0000256" key="5">
    <source>
        <dbReference type="ARBA" id="ARBA00022801"/>
    </source>
</evidence>
<dbReference type="AlphaFoldDB" id="A0A316Z435"/>
<dbReference type="OrthoDB" id="442460at2759"/>
<dbReference type="InterPro" id="IPR051947">
    <property type="entry name" value="Sentrin-specific_protease"/>
</dbReference>
<dbReference type="GO" id="GO:0016926">
    <property type="term" value="P:protein desumoylation"/>
    <property type="evidence" value="ECO:0007669"/>
    <property type="project" value="TreeGrafter"/>
</dbReference>
<dbReference type="Proteomes" id="UP000245946">
    <property type="component" value="Unassembled WGS sequence"/>
</dbReference>
<dbReference type="PANTHER" id="PTHR46896:SF3">
    <property type="entry name" value="FI06413P-RELATED"/>
    <property type="match status" value="1"/>
</dbReference>
<gene>
    <name evidence="7" type="ORF">FA09DRAFT_290714</name>
</gene>
<dbReference type="InterPro" id="IPR038765">
    <property type="entry name" value="Papain-like_cys_pep_sf"/>
</dbReference>
<sequence length="192" mass="22006">VNDTIIELGLSLLHEKIRQQNPALAAQIHIFSSFFYKRLTENKDKAAGFESVRKWAKTNVFEKKYLVVPINEHLHWYLAIVVNPSFCIAPHALEKRAIEEAERTADSRYRGWLKDSTTVCIFDSLGGKHQAVRTNLAGYLTRQHLSLRAQTPPGELKKEELLKTEHIDVAMPQQPNLSDCGVYVLHTFECFF</sequence>
<feature type="non-terminal residue" evidence="7">
    <location>
        <position position="1"/>
    </location>
</feature>
<dbReference type="InterPro" id="IPR003653">
    <property type="entry name" value="Peptidase_C48_C"/>
</dbReference>
<dbReference type="SUPFAM" id="SSF54001">
    <property type="entry name" value="Cysteine proteinases"/>
    <property type="match status" value="1"/>
</dbReference>
<evidence type="ECO:0000259" key="6">
    <source>
        <dbReference type="PROSITE" id="PS50600"/>
    </source>
</evidence>
<comment type="similarity">
    <text evidence="1">Belongs to the peptidase C48 family.</text>
</comment>
<keyword evidence="2" id="KW-0597">Phosphoprotein</keyword>
<keyword evidence="4" id="KW-0833">Ubl conjugation pathway</keyword>
<feature type="non-terminal residue" evidence="7">
    <location>
        <position position="192"/>
    </location>
</feature>
<protein>
    <submittedName>
        <fullName evidence="7">Cysteine proteinase</fullName>
    </submittedName>
</protein>
<dbReference type="GeneID" id="37267508"/>
<feature type="domain" description="Ubiquitin-like protease family profile" evidence="6">
    <location>
        <begin position="1"/>
        <end position="191"/>
    </location>
</feature>
<dbReference type="RefSeq" id="XP_025596600.1">
    <property type="nucleotide sequence ID" value="XM_025739962.1"/>
</dbReference>
<evidence type="ECO:0000313" key="8">
    <source>
        <dbReference type="Proteomes" id="UP000245946"/>
    </source>
</evidence>
<keyword evidence="5" id="KW-0378">Hydrolase</keyword>
<organism evidence="7 8">
    <name type="scientific">Tilletiopsis washingtonensis</name>
    <dbReference type="NCBI Taxonomy" id="58919"/>
    <lineage>
        <taxon>Eukaryota</taxon>
        <taxon>Fungi</taxon>
        <taxon>Dikarya</taxon>
        <taxon>Basidiomycota</taxon>
        <taxon>Ustilaginomycotina</taxon>
        <taxon>Exobasidiomycetes</taxon>
        <taxon>Entylomatales</taxon>
        <taxon>Entylomatales incertae sedis</taxon>
        <taxon>Tilletiopsis</taxon>
    </lineage>
</organism>
<dbReference type="PANTHER" id="PTHR46896">
    <property type="entry name" value="SENTRIN-SPECIFIC PROTEASE"/>
    <property type="match status" value="1"/>
</dbReference>
<dbReference type="PROSITE" id="PS50600">
    <property type="entry name" value="ULP_PROTEASE"/>
    <property type="match status" value="1"/>
</dbReference>
<dbReference type="Gene3D" id="3.40.395.10">
    <property type="entry name" value="Adenoviral Proteinase, Chain A"/>
    <property type="match status" value="1"/>
</dbReference>
<proteinExistence type="inferred from homology"/>
<evidence type="ECO:0000256" key="3">
    <source>
        <dbReference type="ARBA" id="ARBA00022670"/>
    </source>
</evidence>
<reference evidence="7 8" key="1">
    <citation type="journal article" date="2018" name="Mol. Biol. Evol.">
        <title>Broad Genomic Sampling Reveals a Smut Pathogenic Ancestry of the Fungal Clade Ustilaginomycotina.</title>
        <authorList>
            <person name="Kijpornyongpan T."/>
            <person name="Mondo S.J."/>
            <person name="Barry K."/>
            <person name="Sandor L."/>
            <person name="Lee J."/>
            <person name="Lipzen A."/>
            <person name="Pangilinan J."/>
            <person name="LaButti K."/>
            <person name="Hainaut M."/>
            <person name="Henrissat B."/>
            <person name="Grigoriev I.V."/>
            <person name="Spatafora J.W."/>
            <person name="Aime M.C."/>
        </authorList>
    </citation>
    <scope>NUCLEOTIDE SEQUENCE [LARGE SCALE GENOMIC DNA]</scope>
    <source>
        <strain evidence="7 8">MCA 4186</strain>
    </source>
</reference>
<evidence type="ECO:0000256" key="2">
    <source>
        <dbReference type="ARBA" id="ARBA00022553"/>
    </source>
</evidence>
<name>A0A316Z435_9BASI</name>
<dbReference type="Pfam" id="PF02902">
    <property type="entry name" value="Peptidase_C48"/>
    <property type="match status" value="1"/>
</dbReference>
<evidence type="ECO:0000313" key="7">
    <source>
        <dbReference type="EMBL" id="PWN96321.1"/>
    </source>
</evidence>
<dbReference type="EMBL" id="KZ819300">
    <property type="protein sequence ID" value="PWN96321.1"/>
    <property type="molecule type" value="Genomic_DNA"/>
</dbReference>
<dbReference type="GO" id="GO:0005737">
    <property type="term" value="C:cytoplasm"/>
    <property type="evidence" value="ECO:0007669"/>
    <property type="project" value="TreeGrafter"/>
</dbReference>
<evidence type="ECO:0000256" key="1">
    <source>
        <dbReference type="ARBA" id="ARBA00005234"/>
    </source>
</evidence>
<accession>A0A316Z435</accession>
<evidence type="ECO:0000256" key="4">
    <source>
        <dbReference type="ARBA" id="ARBA00022786"/>
    </source>
</evidence>
<keyword evidence="3" id="KW-0645">Protease</keyword>
<dbReference type="GO" id="GO:0006508">
    <property type="term" value="P:proteolysis"/>
    <property type="evidence" value="ECO:0007669"/>
    <property type="project" value="UniProtKB-KW"/>
</dbReference>
<dbReference type="STRING" id="58919.A0A316Z435"/>
<dbReference type="GO" id="GO:0005634">
    <property type="term" value="C:nucleus"/>
    <property type="evidence" value="ECO:0007669"/>
    <property type="project" value="TreeGrafter"/>
</dbReference>
<keyword evidence="8" id="KW-1185">Reference proteome</keyword>